<dbReference type="Proteomes" id="UP000824078">
    <property type="component" value="Unassembled WGS sequence"/>
</dbReference>
<proteinExistence type="predicted"/>
<sequence>MSDRVVGLTVPAEPSFARTVRMLASNLAVVCGMDVDDVDEVRMAAEEGFVFACATNTSGCEVAFSLDDSRIDMTFSLGEQFSHASEDEEEIPDALRYADLLLSAVCDEYEVDREHNLLRLAKVAGGTHAE</sequence>
<evidence type="ECO:0000313" key="2">
    <source>
        <dbReference type="Proteomes" id="UP000824078"/>
    </source>
</evidence>
<organism evidence="1 2">
    <name type="scientific">Candidatus Coprovicinus avistercoris</name>
    <dbReference type="NCBI Taxonomy" id="2840754"/>
    <lineage>
        <taxon>Bacteria</taxon>
        <taxon>Bacillati</taxon>
        <taxon>Actinomycetota</taxon>
        <taxon>Coriobacteriia</taxon>
        <taxon>Coriobacteriales</taxon>
        <taxon>Coriobacteriaceae</taxon>
        <taxon>Coriobacteriaceae incertae sedis</taxon>
        <taxon>Candidatus Coprovicinus</taxon>
    </lineage>
</organism>
<gene>
    <name evidence="1" type="ORF">IAD17_01155</name>
</gene>
<protein>
    <submittedName>
        <fullName evidence="1">ATP-binding protein</fullName>
    </submittedName>
</protein>
<reference evidence="1" key="1">
    <citation type="submission" date="2020-10" db="EMBL/GenBank/DDBJ databases">
        <authorList>
            <person name="Gilroy R."/>
        </authorList>
    </citation>
    <scope>NUCLEOTIDE SEQUENCE</scope>
    <source>
        <strain evidence="1">ChiHjej12B11-29160</strain>
    </source>
</reference>
<keyword evidence="1" id="KW-0547">Nucleotide-binding</keyword>
<accession>A0A9D1HWD8</accession>
<name>A0A9D1HWD8_9ACTN</name>
<dbReference type="AlphaFoldDB" id="A0A9D1HWD8"/>
<comment type="caution">
    <text evidence="1">The sequence shown here is derived from an EMBL/GenBank/DDBJ whole genome shotgun (WGS) entry which is preliminary data.</text>
</comment>
<dbReference type="GO" id="GO:0005524">
    <property type="term" value="F:ATP binding"/>
    <property type="evidence" value="ECO:0007669"/>
    <property type="project" value="UniProtKB-KW"/>
</dbReference>
<keyword evidence="1" id="KW-0067">ATP-binding</keyword>
<reference evidence="1" key="2">
    <citation type="journal article" date="2021" name="PeerJ">
        <title>Extensive microbial diversity within the chicken gut microbiome revealed by metagenomics and culture.</title>
        <authorList>
            <person name="Gilroy R."/>
            <person name="Ravi A."/>
            <person name="Getino M."/>
            <person name="Pursley I."/>
            <person name="Horton D.L."/>
            <person name="Alikhan N.F."/>
            <person name="Baker D."/>
            <person name="Gharbi K."/>
            <person name="Hall N."/>
            <person name="Watson M."/>
            <person name="Adriaenssens E.M."/>
            <person name="Foster-Nyarko E."/>
            <person name="Jarju S."/>
            <person name="Secka A."/>
            <person name="Antonio M."/>
            <person name="Oren A."/>
            <person name="Chaudhuri R.R."/>
            <person name="La Ragione R."/>
            <person name="Hildebrand F."/>
            <person name="Pallen M.J."/>
        </authorList>
    </citation>
    <scope>NUCLEOTIDE SEQUENCE</scope>
    <source>
        <strain evidence="1">ChiHjej12B11-29160</strain>
    </source>
</reference>
<dbReference type="EMBL" id="DVMQ01000003">
    <property type="protein sequence ID" value="HIU23522.1"/>
    <property type="molecule type" value="Genomic_DNA"/>
</dbReference>
<evidence type="ECO:0000313" key="1">
    <source>
        <dbReference type="EMBL" id="HIU23522.1"/>
    </source>
</evidence>